<feature type="domain" description="HTH asnC-type" evidence="4">
    <location>
        <begin position="6"/>
        <end position="67"/>
    </location>
</feature>
<evidence type="ECO:0000313" key="6">
    <source>
        <dbReference type="Proteomes" id="UP000549882"/>
    </source>
</evidence>
<dbReference type="InterPro" id="IPR000485">
    <property type="entry name" value="AsnC-type_HTH_dom"/>
</dbReference>
<dbReference type="PANTHER" id="PTHR30154:SF34">
    <property type="entry name" value="TRANSCRIPTIONAL REGULATOR AZLB"/>
    <property type="match status" value="1"/>
</dbReference>
<gene>
    <name evidence="5" type="ORF">GGD50_006016</name>
</gene>
<dbReference type="SUPFAM" id="SSF54909">
    <property type="entry name" value="Dimeric alpha+beta barrel"/>
    <property type="match status" value="1"/>
</dbReference>
<dbReference type="SMART" id="SM00344">
    <property type="entry name" value="HTH_ASNC"/>
    <property type="match status" value="1"/>
</dbReference>
<evidence type="ECO:0000256" key="1">
    <source>
        <dbReference type="ARBA" id="ARBA00023015"/>
    </source>
</evidence>
<dbReference type="InterPro" id="IPR011008">
    <property type="entry name" value="Dimeric_a/b-barrel"/>
</dbReference>
<dbReference type="PRINTS" id="PR00033">
    <property type="entry name" value="HTHASNC"/>
</dbReference>
<dbReference type="InterPro" id="IPR019887">
    <property type="entry name" value="Tscrpt_reg_AsnC/Lrp_C"/>
</dbReference>
<comment type="caution">
    <text evidence="5">The sequence shown here is derived from an EMBL/GenBank/DDBJ whole genome shotgun (WGS) entry which is preliminary data.</text>
</comment>
<dbReference type="GO" id="GO:0005829">
    <property type="term" value="C:cytosol"/>
    <property type="evidence" value="ECO:0007669"/>
    <property type="project" value="TreeGrafter"/>
</dbReference>
<dbReference type="GO" id="GO:0043565">
    <property type="term" value="F:sequence-specific DNA binding"/>
    <property type="evidence" value="ECO:0007669"/>
    <property type="project" value="InterPro"/>
</dbReference>
<dbReference type="Proteomes" id="UP000549882">
    <property type="component" value="Unassembled WGS sequence"/>
</dbReference>
<evidence type="ECO:0000313" key="5">
    <source>
        <dbReference type="EMBL" id="MBB5577364.1"/>
    </source>
</evidence>
<protein>
    <submittedName>
        <fullName evidence="5">Lrp/AsnC family leucine-responsive transcriptional regulator</fullName>
    </submittedName>
</protein>
<sequence length="156" mass="17169">MSATDLDAIGKKIIRVLQSDGKILMGDLADKVGLSASPTARRVRLLEDAGIIKGYTAVIDQDAVGLPISAFVSIRLERQVEQNLERFAAAVSAWPEVVDCYLMTGQRDYLMRIVPRDLQAYDHFLTTKLARLEGIASIETSLALRQVKRSEVLPIG</sequence>
<proteinExistence type="predicted"/>
<keyword evidence="3" id="KW-0804">Transcription</keyword>
<dbReference type="Pfam" id="PF13412">
    <property type="entry name" value="HTH_24"/>
    <property type="match status" value="1"/>
</dbReference>
<dbReference type="SUPFAM" id="SSF46785">
    <property type="entry name" value="Winged helix' DNA-binding domain"/>
    <property type="match status" value="1"/>
</dbReference>
<dbReference type="InterPro" id="IPR019888">
    <property type="entry name" value="Tscrpt_reg_AsnC-like"/>
</dbReference>
<keyword evidence="2" id="KW-0238">DNA-binding</keyword>
<dbReference type="Gene3D" id="3.30.70.920">
    <property type="match status" value="1"/>
</dbReference>
<dbReference type="EMBL" id="JACHBI010000019">
    <property type="protein sequence ID" value="MBB5577364.1"/>
    <property type="molecule type" value="Genomic_DNA"/>
</dbReference>
<dbReference type="PANTHER" id="PTHR30154">
    <property type="entry name" value="LEUCINE-RESPONSIVE REGULATORY PROTEIN"/>
    <property type="match status" value="1"/>
</dbReference>
<reference evidence="5 6" key="1">
    <citation type="submission" date="2020-08" db="EMBL/GenBank/DDBJ databases">
        <title>Genomic Encyclopedia of Type Strains, Phase IV (KMG-V): Genome sequencing to study the core and pangenomes of soil and plant-associated prokaryotes.</title>
        <authorList>
            <person name="Whitman W."/>
        </authorList>
    </citation>
    <scope>NUCLEOTIDE SEQUENCE [LARGE SCALE GENOMIC DNA]</scope>
    <source>
        <strain evidence="5 6">SEMIA 4064</strain>
    </source>
</reference>
<dbReference type="Pfam" id="PF01037">
    <property type="entry name" value="AsnC_trans_reg"/>
    <property type="match status" value="1"/>
</dbReference>
<organism evidence="5 6">
    <name type="scientific">Rhizobium paranaense</name>
    <dbReference type="NCBI Taxonomy" id="1650438"/>
    <lineage>
        <taxon>Bacteria</taxon>
        <taxon>Pseudomonadati</taxon>
        <taxon>Pseudomonadota</taxon>
        <taxon>Alphaproteobacteria</taxon>
        <taxon>Hyphomicrobiales</taxon>
        <taxon>Rhizobiaceae</taxon>
        <taxon>Rhizobium/Agrobacterium group</taxon>
        <taxon>Rhizobium</taxon>
    </lineage>
</organism>
<keyword evidence="6" id="KW-1185">Reference proteome</keyword>
<name>A0A7W8XXE4_9HYPH</name>
<keyword evidence="1" id="KW-0805">Transcription regulation</keyword>
<dbReference type="Gene3D" id="1.10.10.10">
    <property type="entry name" value="Winged helix-like DNA-binding domain superfamily/Winged helix DNA-binding domain"/>
    <property type="match status" value="1"/>
</dbReference>
<evidence type="ECO:0000256" key="2">
    <source>
        <dbReference type="ARBA" id="ARBA00023125"/>
    </source>
</evidence>
<evidence type="ECO:0000256" key="3">
    <source>
        <dbReference type="ARBA" id="ARBA00023163"/>
    </source>
</evidence>
<dbReference type="AlphaFoldDB" id="A0A7W8XXE4"/>
<accession>A0A7W8XXE4</accession>
<dbReference type="RefSeq" id="WP_183940693.1">
    <property type="nucleotide sequence ID" value="NZ_JACHBI010000019.1"/>
</dbReference>
<dbReference type="InterPro" id="IPR036390">
    <property type="entry name" value="WH_DNA-bd_sf"/>
</dbReference>
<dbReference type="GO" id="GO:0043200">
    <property type="term" value="P:response to amino acid"/>
    <property type="evidence" value="ECO:0007669"/>
    <property type="project" value="TreeGrafter"/>
</dbReference>
<evidence type="ECO:0000259" key="4">
    <source>
        <dbReference type="PROSITE" id="PS50956"/>
    </source>
</evidence>
<dbReference type="PROSITE" id="PS50956">
    <property type="entry name" value="HTH_ASNC_2"/>
    <property type="match status" value="1"/>
</dbReference>
<dbReference type="InterPro" id="IPR036388">
    <property type="entry name" value="WH-like_DNA-bd_sf"/>
</dbReference>